<dbReference type="Gene3D" id="3.20.20.100">
    <property type="entry name" value="NADP-dependent oxidoreductase domain"/>
    <property type="match status" value="1"/>
</dbReference>
<evidence type="ECO:0000259" key="4">
    <source>
        <dbReference type="Pfam" id="PF00248"/>
    </source>
</evidence>
<dbReference type="EMBL" id="VMYC01000046">
    <property type="protein sequence ID" value="TVX71376.1"/>
    <property type="molecule type" value="Genomic_DNA"/>
</dbReference>
<evidence type="ECO:0000313" key="9">
    <source>
        <dbReference type="Proteomes" id="UP000315060"/>
    </source>
</evidence>
<evidence type="ECO:0000256" key="2">
    <source>
        <dbReference type="ARBA" id="ARBA00023002"/>
    </source>
</evidence>
<dbReference type="PANTHER" id="PTHR43364:SF1">
    <property type="entry name" value="OXIDOREDUCTASE YDHF"/>
    <property type="match status" value="1"/>
</dbReference>
<dbReference type="AlphaFoldDB" id="A0A064BXK4"/>
<dbReference type="GO" id="GO:0016491">
    <property type="term" value="F:oxidoreductase activity"/>
    <property type="evidence" value="ECO:0007669"/>
    <property type="project" value="UniProtKB-KW"/>
</dbReference>
<evidence type="ECO:0000256" key="3">
    <source>
        <dbReference type="ARBA" id="ARBA00038157"/>
    </source>
</evidence>
<evidence type="ECO:0000313" key="7">
    <source>
        <dbReference type="EMBL" id="TVX71376.1"/>
    </source>
</evidence>
<dbReference type="Pfam" id="PF00248">
    <property type="entry name" value="Aldo_ket_red"/>
    <property type="match status" value="1"/>
</dbReference>
<reference evidence="5 8" key="1">
    <citation type="submission" date="2015-03" db="EMBL/GenBank/DDBJ databases">
        <authorList>
            <consortium name="Pathogen Informatics"/>
            <person name="Murphy D."/>
        </authorList>
    </citation>
    <scope>NUCLEOTIDE SEQUENCE [LARGE SCALE GENOMIC DNA]</scope>
    <source>
        <strain evidence="5 8">0310</strain>
    </source>
</reference>
<name>A0A064BXK4_STREE</name>
<evidence type="ECO:0000313" key="8">
    <source>
        <dbReference type="Proteomes" id="UP000045541"/>
    </source>
</evidence>
<dbReference type="InterPro" id="IPR023210">
    <property type="entry name" value="NADP_OxRdtase_dom"/>
</dbReference>
<dbReference type="EMBL" id="WNIA01000036">
    <property type="protein sequence ID" value="MTV98908.1"/>
    <property type="molecule type" value="Genomic_DNA"/>
</dbReference>
<organism evidence="5 8">
    <name type="scientific">Streptococcus pneumoniae</name>
    <dbReference type="NCBI Taxonomy" id="1313"/>
    <lineage>
        <taxon>Bacteria</taxon>
        <taxon>Bacillati</taxon>
        <taxon>Bacillota</taxon>
        <taxon>Bacilli</taxon>
        <taxon>Lactobacillales</taxon>
        <taxon>Streptococcaceae</taxon>
        <taxon>Streptococcus</taxon>
    </lineage>
</organism>
<sequence length="308" mass="35136">MRYITLGQDDKELSEIVLGMMRIKDKSVKEVEELVETALSVGINAFDLADIYGRGRCEELLGLVLKNRPDLREKMWIQSKCGIRIEEFTYFDFSKDYIIKSVDGILQRLKIDHLDSLLLHRPDALMESDQVAEAFNLLYKQGKVRDFGVSNQNPMMMELLKKDVKQPLAVNQLQLSAAFTPGFESAFHVNMEDSQAAMRDGSIFEYCQLHDVVIQAWSVLQFGYFKGNFVGNEKFQALNQVLDRLAIKYGVTSSTIAISWILRYPAKMQAVVGTTNPKHLREVSQAANFSLTRKEWYEIYLAAGNNLP</sequence>
<gene>
    <name evidence="5" type="primary">ydhF</name>
    <name evidence="7" type="ORF">AZJ28_02890</name>
    <name evidence="5" type="ORF">ERS096071_00644</name>
    <name evidence="6" type="ORF">GM536_07385</name>
</gene>
<evidence type="ECO:0000313" key="5">
    <source>
        <dbReference type="EMBL" id="CKJ00520.1"/>
    </source>
</evidence>
<dbReference type="InterPro" id="IPR050523">
    <property type="entry name" value="AKR_Detox_Biosynth"/>
</dbReference>
<reference evidence="7 9" key="2">
    <citation type="submission" date="2019-07" db="EMBL/GenBank/DDBJ databases">
        <authorList>
            <person name="Mohale T."/>
        </authorList>
    </citation>
    <scope>NUCLEOTIDE SEQUENCE [LARGE SCALE GENOMIC DNA]</scope>
    <source>
        <strain evidence="7 9">NTPn 59</strain>
    </source>
</reference>
<evidence type="ECO:0000313" key="6">
    <source>
        <dbReference type="EMBL" id="MTV98908.1"/>
    </source>
</evidence>
<dbReference type="EC" id="1.-.-.-" evidence="5"/>
<comment type="similarity">
    <text evidence="3">Belongs to the aldo/keto reductase family. Aldo/keto reductase 2 subfamily.</text>
</comment>
<protein>
    <submittedName>
        <fullName evidence="5">Aldo/keto reductase family oxidoreductase</fullName>
        <ecNumber evidence="5">1.-.-.-</ecNumber>
    </submittedName>
</protein>
<feature type="domain" description="NADP-dependent oxidoreductase" evidence="4">
    <location>
        <begin position="15"/>
        <end position="299"/>
    </location>
</feature>
<dbReference type="Proteomes" id="UP000045541">
    <property type="component" value="Unassembled WGS sequence"/>
</dbReference>
<dbReference type="PRINTS" id="PR00069">
    <property type="entry name" value="ALDKETRDTASE"/>
</dbReference>
<dbReference type="InterPro" id="IPR036812">
    <property type="entry name" value="NAD(P)_OxRdtase_dom_sf"/>
</dbReference>
<dbReference type="FunFam" id="3.20.20.100:FF:000008">
    <property type="entry name" value="Aldo/keto reductase family oxidoreductase"/>
    <property type="match status" value="1"/>
</dbReference>
<keyword evidence="1" id="KW-0521">NADP</keyword>
<dbReference type="CDD" id="cd19092">
    <property type="entry name" value="AKR_BsYcsN_EcYdhF-like"/>
    <property type="match status" value="1"/>
</dbReference>
<dbReference type="Proteomes" id="UP000315060">
    <property type="component" value="Unassembled WGS sequence"/>
</dbReference>
<dbReference type="RefSeq" id="WP_001269468.1">
    <property type="nucleotide sequence ID" value="NZ_CDQE01000030.1"/>
</dbReference>
<evidence type="ECO:0000256" key="1">
    <source>
        <dbReference type="ARBA" id="ARBA00022857"/>
    </source>
</evidence>
<dbReference type="SUPFAM" id="SSF51430">
    <property type="entry name" value="NAD(P)-linked oxidoreductase"/>
    <property type="match status" value="1"/>
</dbReference>
<accession>A0A064BXK4</accession>
<dbReference type="InterPro" id="IPR020471">
    <property type="entry name" value="AKR"/>
</dbReference>
<evidence type="ECO:0000313" key="10">
    <source>
        <dbReference type="Proteomes" id="UP000437160"/>
    </source>
</evidence>
<dbReference type="GO" id="GO:0005829">
    <property type="term" value="C:cytosol"/>
    <property type="evidence" value="ECO:0007669"/>
    <property type="project" value="TreeGrafter"/>
</dbReference>
<dbReference type="PANTHER" id="PTHR43364">
    <property type="entry name" value="NADH-SPECIFIC METHYLGLYOXAL REDUCTASE-RELATED"/>
    <property type="match status" value="1"/>
</dbReference>
<proteinExistence type="inferred from homology"/>
<reference evidence="6 10" key="3">
    <citation type="submission" date="2019-11" db="EMBL/GenBank/DDBJ databases">
        <title>Growth characteristics of pneumococcus vary with the chemical composition of the capsule and with environmental conditions.</title>
        <authorList>
            <person name="Tothpal A."/>
            <person name="Desobry K."/>
            <person name="Joshi S."/>
            <person name="Wyllie A.L."/>
            <person name="Weinberger D.M."/>
        </authorList>
    </citation>
    <scope>NUCLEOTIDE SEQUENCE [LARGE SCALE GENOMIC DNA]</scope>
    <source>
        <strain evidence="10">pnumococcus19F</strain>
        <strain evidence="6">Pnumococcus19F</strain>
    </source>
</reference>
<dbReference type="EMBL" id="CMWB01000007">
    <property type="protein sequence ID" value="CKJ00520.1"/>
    <property type="molecule type" value="Genomic_DNA"/>
</dbReference>
<dbReference type="Proteomes" id="UP000437160">
    <property type="component" value="Unassembled WGS sequence"/>
</dbReference>
<keyword evidence="2 5" id="KW-0560">Oxidoreductase</keyword>
<comment type="caution">
    <text evidence="5">The sequence shown here is derived from an EMBL/GenBank/DDBJ whole genome shotgun (WGS) entry which is preliminary data.</text>
</comment>